<proteinExistence type="predicted"/>
<dbReference type="EMBL" id="MT141965">
    <property type="protein sequence ID" value="QJA72609.1"/>
    <property type="molecule type" value="Genomic_DNA"/>
</dbReference>
<gene>
    <name evidence="1" type="ORF">MM415A02687_0005</name>
    <name evidence="2" type="ORF">MM415B03093_0014</name>
</gene>
<evidence type="ECO:0000313" key="2">
    <source>
        <dbReference type="EMBL" id="QJA86932.1"/>
    </source>
</evidence>
<organism evidence="1">
    <name type="scientific">viral metagenome</name>
    <dbReference type="NCBI Taxonomy" id="1070528"/>
    <lineage>
        <taxon>unclassified sequences</taxon>
        <taxon>metagenomes</taxon>
        <taxon>organismal metagenomes</taxon>
    </lineage>
</organism>
<sequence length="74" mass="8246">MSIELARGRAAQAWCTSKTSKKVMDVELAEAFANILNEVWSKPWLGNATTEELIDELRARCEINGTLSYKTVGE</sequence>
<accession>A0A6M3JR52</accession>
<protein>
    <submittedName>
        <fullName evidence="1">Uncharacterized protein</fullName>
    </submittedName>
</protein>
<reference evidence="1" key="1">
    <citation type="submission" date="2020-03" db="EMBL/GenBank/DDBJ databases">
        <title>The deep terrestrial virosphere.</title>
        <authorList>
            <person name="Holmfeldt K."/>
            <person name="Nilsson E."/>
            <person name="Simone D."/>
            <person name="Lopez-Fernandez M."/>
            <person name="Wu X."/>
            <person name="de Brujin I."/>
            <person name="Lundin D."/>
            <person name="Andersson A."/>
            <person name="Bertilsson S."/>
            <person name="Dopson M."/>
        </authorList>
    </citation>
    <scope>NUCLEOTIDE SEQUENCE</scope>
    <source>
        <strain evidence="1">MM415A02687</strain>
        <strain evidence="2">MM415B03093</strain>
    </source>
</reference>
<dbReference type="EMBL" id="MT142669">
    <property type="protein sequence ID" value="QJA86932.1"/>
    <property type="molecule type" value="Genomic_DNA"/>
</dbReference>
<name>A0A6M3JR52_9ZZZZ</name>
<evidence type="ECO:0000313" key="1">
    <source>
        <dbReference type="EMBL" id="QJA72609.1"/>
    </source>
</evidence>
<dbReference type="AlphaFoldDB" id="A0A6M3JR52"/>